<accession>A0A5C2H312</accession>
<reference evidence="2" key="2">
    <citation type="submission" date="2019-09" db="EMBL/GenBank/DDBJ databases">
        <title>Complete genome sequencing of four Arcobacter species reveals a diverse suite of mobile elements.</title>
        <authorList>
            <person name="On S.L.W."/>
            <person name="Miller W.G."/>
            <person name="Biggs P."/>
            <person name="Cornelius A."/>
            <person name="Vandamme P."/>
        </authorList>
    </citation>
    <scope>NUCLEOTIDE SEQUENCE [LARGE SCALE GENOMIC DNA]</scope>
    <source>
        <strain evidence="2">LMG 26638</strain>
    </source>
</reference>
<gene>
    <name evidence="1" type="ORF">APAC_0111</name>
</gene>
<evidence type="ECO:0000313" key="2">
    <source>
        <dbReference type="Proteomes" id="UP000322726"/>
    </source>
</evidence>
<protein>
    <submittedName>
        <fullName evidence="1">Uncharacterized protein</fullName>
    </submittedName>
</protein>
<evidence type="ECO:0000313" key="1">
    <source>
        <dbReference type="EMBL" id="QEP33281.1"/>
    </source>
</evidence>
<sequence>MPYLVSSIITVVAAMVILLTRYEADDSAIMSQIEKMKTMVSMVDGYVNTYIESGGILSDINFQVLADAGILSNVGTNQNNTRLNPSDGSGTIETTMSLPNDDVIWHIIPNKLNADSYKLLVDFTGDSSLMSKSRFSEGFIGREYCEKMLFGELLREQDQFDGTDDFENDSGSNDDGRFVCIVYK</sequence>
<dbReference type="AlphaFoldDB" id="A0A5C2H312"/>
<organism evidence="1 2">
    <name type="scientific">Malaciobacter pacificus</name>
    <dbReference type="NCBI Taxonomy" id="1080223"/>
    <lineage>
        <taxon>Bacteria</taxon>
        <taxon>Pseudomonadati</taxon>
        <taxon>Campylobacterota</taxon>
        <taxon>Epsilonproteobacteria</taxon>
        <taxon>Campylobacterales</taxon>
        <taxon>Arcobacteraceae</taxon>
        <taxon>Malaciobacter</taxon>
    </lineage>
</organism>
<dbReference type="OrthoDB" id="5344137at2"/>
<keyword evidence="2" id="KW-1185">Reference proteome</keyword>
<dbReference type="EMBL" id="CP035928">
    <property type="protein sequence ID" value="QEP33281.1"/>
    <property type="molecule type" value="Genomic_DNA"/>
</dbReference>
<dbReference type="KEGG" id="apai:APAC_0111"/>
<reference evidence="1 2" key="3">
    <citation type="submission" date="2019-09" db="EMBL/GenBank/DDBJ databases">
        <title>Taxonomic note: a critical rebuttal of the proposed division of the genus Arcobacter into six genera, emended descriptions of Arcobacter anaerophilus and the genus Arcobacter, and an assessment of genus-level boundaries for Epsilonproteobacteria using in silico genomic comparator tools.</title>
        <authorList>
            <person name="On S.L.W."/>
            <person name="Miller W.G."/>
            <person name="Biggs P."/>
            <person name="Cornelius A."/>
            <person name="Vandamme P."/>
        </authorList>
    </citation>
    <scope>NUCLEOTIDE SEQUENCE [LARGE SCALE GENOMIC DNA]</scope>
    <source>
        <strain evidence="1 2">LMG 26638</strain>
    </source>
</reference>
<reference evidence="1 2" key="1">
    <citation type="submission" date="2019-09" db="EMBL/GenBank/DDBJ databases">
        <title>Complete genome sequencing of four Arcobacter species reveals a diverse suite of mobile elements.</title>
        <authorList>
            <person name="Miller W.G."/>
            <person name="Yee E."/>
            <person name="Bono J.L."/>
        </authorList>
    </citation>
    <scope>NUCLEOTIDE SEQUENCE [LARGE SCALE GENOMIC DNA]</scope>
    <source>
        <strain evidence="1 2">LMG 26638</strain>
    </source>
</reference>
<dbReference type="Proteomes" id="UP000322726">
    <property type="component" value="Chromosome"/>
</dbReference>
<proteinExistence type="predicted"/>
<name>A0A5C2H312_9BACT</name>
<dbReference type="RefSeq" id="WP_130232256.1">
    <property type="nucleotide sequence ID" value="NZ_BMEF01000001.1"/>
</dbReference>